<keyword evidence="1" id="KW-1133">Transmembrane helix</keyword>
<protein>
    <submittedName>
        <fullName evidence="2">Trehalose-6-phosphate synthase</fullName>
    </submittedName>
</protein>
<gene>
    <name evidence="2" type="ORF">SCALIN_C10_0116</name>
</gene>
<keyword evidence="1" id="KW-0472">Membrane</keyword>
<evidence type="ECO:0000256" key="1">
    <source>
        <dbReference type="SAM" id="Phobius"/>
    </source>
</evidence>
<dbReference type="AlphaFoldDB" id="A0A286TWU1"/>
<feature type="transmembrane region" description="Helical" evidence="1">
    <location>
        <begin position="28"/>
        <end position="53"/>
    </location>
</feature>
<proteinExistence type="predicted"/>
<comment type="caution">
    <text evidence="2">The sequence shown here is derived from an EMBL/GenBank/DDBJ whole genome shotgun (WGS) entry which is preliminary data.</text>
</comment>
<dbReference type="EMBL" id="BAOS01000010">
    <property type="protein sequence ID" value="GAX60356.1"/>
    <property type="molecule type" value="Genomic_DNA"/>
</dbReference>
<keyword evidence="1" id="KW-0812">Transmembrane</keyword>
<organism evidence="2 3">
    <name type="scientific">Candidatus Scalindua japonica</name>
    <dbReference type="NCBI Taxonomy" id="1284222"/>
    <lineage>
        <taxon>Bacteria</taxon>
        <taxon>Pseudomonadati</taxon>
        <taxon>Planctomycetota</taxon>
        <taxon>Candidatus Brocadiia</taxon>
        <taxon>Candidatus Brocadiales</taxon>
        <taxon>Candidatus Scalinduaceae</taxon>
        <taxon>Candidatus Scalindua</taxon>
    </lineage>
</organism>
<name>A0A286TWU1_9BACT</name>
<keyword evidence="3" id="KW-1185">Reference proteome</keyword>
<sequence length="264" mass="30685">MSHFYSLLPFSSIVAAYGVKQMLGFTGLGFVFFVVISLLLLIPALLQIFQYYLKYDALTFHIKTSQVINQKHTLNFIAEEGIAEYVKRNSAKDDFVLQWGYNHEFYVLAQRRASLRGHLASTLMTDPQLNDAMYINWKKDVLSDIEKLTPAFIVDFDGSLRIETVNKVSGHRYKLEKNVYGIYPLYRLVDTHTSRKRSTATEILKSLTENDTRRTINNKIFDSNSVYIKYVNNLVMKDRLKEADIYSEGGITEMFDDWRRINNQ</sequence>
<evidence type="ECO:0000313" key="2">
    <source>
        <dbReference type="EMBL" id="GAX60356.1"/>
    </source>
</evidence>
<evidence type="ECO:0000313" key="3">
    <source>
        <dbReference type="Proteomes" id="UP000218542"/>
    </source>
</evidence>
<dbReference type="Proteomes" id="UP000218542">
    <property type="component" value="Unassembled WGS sequence"/>
</dbReference>
<reference evidence="3" key="1">
    <citation type="journal article" date="2017" name="Environ. Microbiol. Rep.">
        <title>Genetic Diversity of Marine Anaerobic Ammonium-Oxidizing Bacteria as Revealed by Genomic and Proteomic Analyses of 'Candidatus Scalindua japonica'.</title>
        <authorList>
            <person name="Oshiki M."/>
            <person name="Mizuto K."/>
            <person name="Kimura Z."/>
            <person name="Kindaichi T."/>
            <person name="Satoh H."/>
            <person name="Okabe S."/>
        </authorList>
    </citation>
    <scope>NUCLEOTIDE SEQUENCE [LARGE SCALE GENOMIC DNA]</scope>
    <source>
        <strain evidence="3">husup-a2</strain>
    </source>
</reference>
<accession>A0A286TWU1</accession>